<sequence>MRSLKKELKNMTKTDLRKAMLLKEILGKPKALEKKIIKNK</sequence>
<gene>
    <name evidence="1" type="ORF">PATL70BA_0629</name>
</gene>
<dbReference type="AlphaFoldDB" id="A0A3P7RUN9"/>
<dbReference type="RefSeq" id="WP_279233217.1">
    <property type="nucleotide sequence ID" value="NZ_LR130778.1"/>
</dbReference>
<evidence type="ECO:0000313" key="2">
    <source>
        <dbReference type="Proteomes" id="UP000279029"/>
    </source>
</evidence>
<organism evidence="1 2">
    <name type="scientific">Petrocella atlantisensis</name>
    <dbReference type="NCBI Taxonomy" id="2173034"/>
    <lineage>
        <taxon>Bacteria</taxon>
        <taxon>Bacillati</taxon>
        <taxon>Bacillota</taxon>
        <taxon>Clostridia</taxon>
        <taxon>Lachnospirales</taxon>
        <taxon>Vallitaleaceae</taxon>
        <taxon>Petrocella</taxon>
    </lineage>
</organism>
<evidence type="ECO:0008006" key="3">
    <source>
        <dbReference type="Google" id="ProtNLM"/>
    </source>
</evidence>
<dbReference type="KEGG" id="cbar:PATL70BA_0629"/>
<evidence type="ECO:0000313" key="1">
    <source>
        <dbReference type="EMBL" id="VDN46492.1"/>
    </source>
</evidence>
<keyword evidence="2" id="KW-1185">Reference proteome</keyword>
<name>A0A3P7RUN9_9FIRM</name>
<protein>
    <recommendedName>
        <fullName evidence="3">50S ribosomal protein L29</fullName>
    </recommendedName>
</protein>
<reference evidence="1 2" key="1">
    <citation type="submission" date="2018-09" db="EMBL/GenBank/DDBJ databases">
        <authorList>
            <person name="Postec A."/>
        </authorList>
    </citation>
    <scope>NUCLEOTIDE SEQUENCE [LARGE SCALE GENOMIC DNA]</scope>
    <source>
        <strain evidence="1">70B-A</strain>
    </source>
</reference>
<dbReference type="Proteomes" id="UP000279029">
    <property type="component" value="Chromosome"/>
</dbReference>
<dbReference type="EMBL" id="LR130778">
    <property type="protein sequence ID" value="VDN46492.1"/>
    <property type="molecule type" value="Genomic_DNA"/>
</dbReference>
<proteinExistence type="predicted"/>
<accession>A0A3P7RUN9</accession>